<evidence type="ECO:0000313" key="2">
    <source>
        <dbReference type="Proteomes" id="UP001474421"/>
    </source>
</evidence>
<protein>
    <submittedName>
        <fullName evidence="1">Pkp1: Plakophilin-1</fullName>
    </submittedName>
</protein>
<keyword evidence="2" id="KW-1185">Reference proteome</keyword>
<feature type="non-terminal residue" evidence="1">
    <location>
        <position position="1"/>
    </location>
</feature>
<dbReference type="Proteomes" id="UP001474421">
    <property type="component" value="Unassembled WGS sequence"/>
</dbReference>
<gene>
    <name evidence="1" type="ORF">NXF25_009438</name>
</gene>
<name>A0AAW1BQI8_CROAD</name>
<comment type="caution">
    <text evidence="1">The sequence shown here is derived from an EMBL/GenBank/DDBJ whole genome shotgun (WGS) entry which is preliminary data.</text>
</comment>
<organism evidence="1 2">
    <name type="scientific">Crotalus adamanteus</name>
    <name type="common">Eastern diamondback rattlesnake</name>
    <dbReference type="NCBI Taxonomy" id="8729"/>
    <lineage>
        <taxon>Eukaryota</taxon>
        <taxon>Metazoa</taxon>
        <taxon>Chordata</taxon>
        <taxon>Craniata</taxon>
        <taxon>Vertebrata</taxon>
        <taxon>Euteleostomi</taxon>
        <taxon>Lepidosauria</taxon>
        <taxon>Squamata</taxon>
        <taxon>Bifurcata</taxon>
        <taxon>Unidentata</taxon>
        <taxon>Episquamata</taxon>
        <taxon>Toxicofera</taxon>
        <taxon>Serpentes</taxon>
        <taxon>Colubroidea</taxon>
        <taxon>Viperidae</taxon>
        <taxon>Crotalinae</taxon>
        <taxon>Crotalus</taxon>
    </lineage>
</organism>
<sequence>ILAVFAGSIYDGLSEGYNYGTARGSYYAKAHTGTNNWGHTQPENTGLIC</sequence>
<evidence type="ECO:0000313" key="1">
    <source>
        <dbReference type="EMBL" id="KAK9404611.1"/>
    </source>
</evidence>
<proteinExistence type="predicted"/>
<dbReference type="EMBL" id="JAOTOJ010000003">
    <property type="protein sequence ID" value="KAK9404611.1"/>
    <property type="molecule type" value="Genomic_DNA"/>
</dbReference>
<reference evidence="1 2" key="1">
    <citation type="journal article" date="2024" name="Proc. Natl. Acad. Sci. U.S.A.">
        <title>The genetic regulatory architecture and epigenomic basis for age-related changes in rattlesnake venom.</title>
        <authorList>
            <person name="Hogan M.P."/>
            <person name="Holding M.L."/>
            <person name="Nystrom G.S."/>
            <person name="Colston T.J."/>
            <person name="Bartlett D.A."/>
            <person name="Mason A.J."/>
            <person name="Ellsworth S.A."/>
            <person name="Rautsaw R.M."/>
            <person name="Lawrence K.C."/>
            <person name="Strickland J.L."/>
            <person name="He B."/>
            <person name="Fraser P."/>
            <person name="Margres M.J."/>
            <person name="Gilbert D.M."/>
            <person name="Gibbs H.L."/>
            <person name="Parkinson C.L."/>
            <person name="Rokyta D.R."/>
        </authorList>
    </citation>
    <scope>NUCLEOTIDE SEQUENCE [LARGE SCALE GENOMIC DNA]</scope>
    <source>
        <strain evidence="1">DRR0105</strain>
    </source>
</reference>
<dbReference type="AlphaFoldDB" id="A0AAW1BQI8"/>
<accession>A0AAW1BQI8</accession>